<evidence type="ECO:0000313" key="3">
    <source>
        <dbReference type="Proteomes" id="UP000240760"/>
    </source>
</evidence>
<dbReference type="PRINTS" id="PR00929">
    <property type="entry name" value="ATHOOK"/>
</dbReference>
<feature type="compositionally biased region" description="Low complexity" evidence="1">
    <location>
        <begin position="1260"/>
        <end position="1281"/>
    </location>
</feature>
<feature type="compositionally biased region" description="Low complexity" evidence="1">
    <location>
        <begin position="468"/>
        <end position="481"/>
    </location>
</feature>
<feature type="compositionally biased region" description="Basic and acidic residues" evidence="1">
    <location>
        <begin position="1298"/>
        <end position="1313"/>
    </location>
</feature>
<feature type="compositionally biased region" description="Polar residues" evidence="1">
    <location>
        <begin position="1035"/>
        <end position="1048"/>
    </location>
</feature>
<proteinExistence type="predicted"/>
<feature type="compositionally biased region" description="Acidic residues" evidence="1">
    <location>
        <begin position="1215"/>
        <end position="1227"/>
    </location>
</feature>
<feature type="compositionally biased region" description="Acidic residues" evidence="1">
    <location>
        <begin position="324"/>
        <end position="335"/>
    </location>
</feature>
<feature type="compositionally biased region" description="Basic and acidic residues" evidence="1">
    <location>
        <begin position="352"/>
        <end position="362"/>
    </location>
</feature>
<feature type="compositionally biased region" description="Polar residues" evidence="1">
    <location>
        <begin position="930"/>
        <end position="942"/>
    </location>
</feature>
<evidence type="ECO:0000256" key="1">
    <source>
        <dbReference type="SAM" id="MobiDB-lite"/>
    </source>
</evidence>
<evidence type="ECO:0000313" key="2">
    <source>
        <dbReference type="EMBL" id="PTB78937.1"/>
    </source>
</evidence>
<accession>A0A2T4CBI8</accession>
<feature type="region of interest" description="Disordered" evidence="1">
    <location>
        <begin position="1125"/>
        <end position="1327"/>
    </location>
</feature>
<dbReference type="Proteomes" id="UP000240760">
    <property type="component" value="Unassembled WGS sequence"/>
</dbReference>
<dbReference type="Pfam" id="PF02178">
    <property type="entry name" value="AT_hook"/>
    <property type="match status" value="18"/>
</dbReference>
<gene>
    <name evidence="2" type="ORF">M440DRAFT_1156179</name>
</gene>
<dbReference type="STRING" id="983965.A0A2T4CBI8"/>
<feature type="region of interest" description="Disordered" evidence="1">
    <location>
        <begin position="139"/>
        <end position="158"/>
    </location>
</feature>
<feature type="compositionally biased region" description="Low complexity" evidence="1">
    <location>
        <begin position="216"/>
        <end position="241"/>
    </location>
</feature>
<dbReference type="InterPro" id="IPR017956">
    <property type="entry name" value="AT_hook_DNA-bd_motif"/>
</dbReference>
<feature type="compositionally biased region" description="Basic residues" evidence="1">
    <location>
        <begin position="955"/>
        <end position="964"/>
    </location>
</feature>
<feature type="compositionally biased region" description="Basic and acidic residues" evidence="1">
    <location>
        <begin position="425"/>
        <end position="437"/>
    </location>
</feature>
<feature type="compositionally biased region" description="Basic and acidic residues" evidence="1">
    <location>
        <begin position="283"/>
        <end position="292"/>
    </location>
</feature>
<dbReference type="SMART" id="SM00384">
    <property type="entry name" value="AT_hook"/>
    <property type="match status" value="20"/>
</dbReference>
<feature type="compositionally biased region" description="Polar residues" evidence="1">
    <location>
        <begin position="1239"/>
        <end position="1258"/>
    </location>
</feature>
<feature type="compositionally biased region" description="Basic and acidic residues" evidence="1">
    <location>
        <begin position="1282"/>
        <end position="1291"/>
    </location>
</feature>
<feature type="compositionally biased region" description="Polar residues" evidence="1">
    <location>
        <begin position="894"/>
        <end position="907"/>
    </location>
</feature>
<organism evidence="2 3">
    <name type="scientific">Trichoderma longibrachiatum ATCC 18648</name>
    <dbReference type="NCBI Taxonomy" id="983965"/>
    <lineage>
        <taxon>Eukaryota</taxon>
        <taxon>Fungi</taxon>
        <taxon>Dikarya</taxon>
        <taxon>Ascomycota</taxon>
        <taxon>Pezizomycotina</taxon>
        <taxon>Sordariomycetes</taxon>
        <taxon>Hypocreomycetidae</taxon>
        <taxon>Hypocreales</taxon>
        <taxon>Hypocreaceae</taxon>
        <taxon>Trichoderma</taxon>
    </lineage>
</organism>
<feature type="compositionally biased region" description="Acidic residues" evidence="1">
    <location>
        <begin position="1060"/>
        <end position="1069"/>
    </location>
</feature>
<dbReference type="OrthoDB" id="4899715at2759"/>
<protein>
    <recommendedName>
        <fullName evidence="4">AT hook domain-containing protein</fullName>
    </recommendedName>
</protein>
<dbReference type="GO" id="GO:0003677">
    <property type="term" value="F:DNA binding"/>
    <property type="evidence" value="ECO:0007669"/>
    <property type="project" value="InterPro"/>
</dbReference>
<name>A0A2T4CBI8_TRILO</name>
<feature type="compositionally biased region" description="Acidic residues" evidence="1">
    <location>
        <begin position="293"/>
        <end position="315"/>
    </location>
</feature>
<reference evidence="2 3" key="1">
    <citation type="submission" date="2016-07" db="EMBL/GenBank/DDBJ databases">
        <title>Multiple horizontal gene transfer events from other fungi enriched the ability of initially mycotrophic Trichoderma (Ascomycota) to feed on dead plant biomass.</title>
        <authorList>
            <consortium name="DOE Joint Genome Institute"/>
            <person name="Aerts A."/>
            <person name="Atanasova L."/>
            <person name="Chenthamara K."/>
            <person name="Zhang J."/>
            <person name="Grujic M."/>
            <person name="Henrissat B."/>
            <person name="Kuo A."/>
            <person name="Salamov A."/>
            <person name="Lipzen A."/>
            <person name="Labutti K."/>
            <person name="Barry K."/>
            <person name="Miao Y."/>
            <person name="Rahimi M.J."/>
            <person name="Shen Q."/>
            <person name="Grigoriev I.V."/>
            <person name="Kubicek C.P."/>
            <person name="Druzhinina I.S."/>
        </authorList>
    </citation>
    <scope>NUCLEOTIDE SEQUENCE [LARGE SCALE GENOMIC DNA]</scope>
    <source>
        <strain evidence="2 3">ATCC 18648</strain>
    </source>
</reference>
<feature type="compositionally biased region" description="Polar residues" evidence="1">
    <location>
        <begin position="619"/>
        <end position="635"/>
    </location>
</feature>
<feature type="region of interest" description="Disordered" evidence="1">
    <location>
        <begin position="208"/>
        <end position="1108"/>
    </location>
</feature>
<keyword evidence="3" id="KW-1185">Reference proteome</keyword>
<sequence>MSRGDESFPRYTYMMDFNPDEDTPLRDYWQTADPDDLDNEDAATIASLATQALQSKNYGYGYGYGSGDGQVSESLVANYLYSESRSSPQSQHSTAMQAEPAESFRGLMEDHDRGARLAEENAMTDYDFHHEARGHVSEEVAGMEDPTSLSREQQGHEEERFAHDAFRPLVSAAAADENLSHTYQVEMSAAMTASRVVNGVLRRSYASTPNEMDLDPQPLQSQAPQPTSPQSESSPVSVETPEVVEPEQEVTIADDEHQVDGEPEAAPVMEHEKGNEEGDEDMPDHGNEVPREDIEEVREDGEPEEEVRVEELDQAEDMRRTEVETSEEAGVEEEDAQRTADQGEATEEAQAEETRHAQREEEAWSEAGVQQQIIMESNERPTIDDSDNLPPPRPAPRKRGRPRKSDAALVLPDSVPEQLQAAEVSVHEESSFVREAVETAATDDADISRAAEVPTGRKRGRPRKSELSDSAPTARPRSASAKRGPGRPPKAIIDTPHEPTQAPTVSTGKRGRPRKSSMADGAQATSVQVLTAAPPASGKRGRPRKSETRETSVQASITETGAPTTGETGAGVSVPGRRGRPRKSETILTDEAQLSTVDPAASEARGSSRRGRPRKSETTDNANVSTNEARPSTTEAPAVESALPTTHSKKRGRPRKSEAMPINEVQVPLVESTTSAARSSIKRGRPRKRDVSAHESQLPELERSAAGIATPAARSSSRRGRPRKSDTSGVTRDSAVKPQPPFETAAVGAATPMARSSSRRGRPRKSDLVATAHSYTDESQLSADELTVQATTPAARSLSRRGRPRKRDTLDIIEAPIDKVQPSADETRSEAITSVVRSLSRRGRPRKRDTLDGTQISTGEEQLLEAEITPEAMTPAARSSSRRGRPRKSDLTRENTQVLANESQIPTVQRAASRARSSSRRGRPRKSDVTSENTQAFANESQLPPFERAASRARSSSRRGRPRKSSFVGAETQAITAGPRLSAVGAPDTATPASNKRGRRRRASVASSTATPGVRGRPPKNTVPLSPAEIEETLTSDNPTTTAVSTFSIPLGQPIRAFLDADEAEETAEEAAPPSPLSVTKRGRGRPPKNPALLPANTSNSAPAEDPAVDIWEFQSPISKNVPRGLTALMKASRSTEEATEGTPVRKRGRRKSVVLDQPLPAMDVSVASPAKKRGRPPKKTAVVPLAEVDGPSVEVDGPQEDEGPVAKRIRTDDDTAMEDAVYEDEPQVLPPEDAGPSVSEQTETTEPSLTTHQQSPLHSPRSSESPEASSAVSDPSASYSRPDEHPRVTEDSPTTTERLDKGTQTKAVEKPPSEPPRSIFELLAGARRTNKVQKTYGKRFKRL</sequence>
<feature type="compositionally biased region" description="Polar residues" evidence="1">
    <location>
        <begin position="773"/>
        <end position="792"/>
    </location>
</feature>
<feature type="compositionally biased region" description="Low complexity" evidence="1">
    <location>
        <begin position="558"/>
        <end position="571"/>
    </location>
</feature>
<evidence type="ECO:0008006" key="4">
    <source>
        <dbReference type="Google" id="ProtNLM"/>
    </source>
</evidence>
<dbReference type="EMBL" id="KZ679128">
    <property type="protein sequence ID" value="PTB78937.1"/>
    <property type="molecule type" value="Genomic_DNA"/>
</dbReference>